<evidence type="ECO:0000256" key="1">
    <source>
        <dbReference type="ARBA" id="ARBA00022448"/>
    </source>
</evidence>
<dbReference type="GO" id="GO:0005524">
    <property type="term" value="F:ATP binding"/>
    <property type="evidence" value="ECO:0007669"/>
    <property type="project" value="UniProtKB-KW"/>
</dbReference>
<dbReference type="PROSITE" id="PS00211">
    <property type="entry name" value="ABC_TRANSPORTER_1"/>
    <property type="match status" value="1"/>
</dbReference>
<dbReference type="GO" id="GO:0016887">
    <property type="term" value="F:ATP hydrolysis activity"/>
    <property type="evidence" value="ECO:0007669"/>
    <property type="project" value="InterPro"/>
</dbReference>
<dbReference type="Proteomes" id="UP000678237">
    <property type="component" value="Unassembled WGS sequence"/>
</dbReference>
<dbReference type="SMART" id="SM00382">
    <property type="entry name" value="AAA"/>
    <property type="match status" value="1"/>
</dbReference>
<organism evidence="5 6">
    <name type="scientific">Candidatus Iainarchaeum sp</name>
    <dbReference type="NCBI Taxonomy" id="3101447"/>
    <lineage>
        <taxon>Archaea</taxon>
        <taxon>Candidatus Iainarchaeota</taxon>
        <taxon>Candidatus Iainarchaeia</taxon>
        <taxon>Candidatus Iainarchaeales</taxon>
        <taxon>Candidatus Iainarchaeaceae</taxon>
        <taxon>Candidatus Iainarchaeum</taxon>
    </lineage>
</organism>
<reference evidence="5" key="2">
    <citation type="submission" date="2021-05" db="EMBL/GenBank/DDBJ databases">
        <title>Protein family content uncovers lineage relationships and bacterial pathway maintenance mechanisms in DPANN archaea.</title>
        <authorList>
            <person name="Castelle C.J."/>
            <person name="Meheust R."/>
            <person name="Jaffe A.L."/>
            <person name="Seitz K."/>
            <person name="Gong X."/>
            <person name="Baker B.J."/>
            <person name="Banfield J.F."/>
        </authorList>
    </citation>
    <scope>NUCLEOTIDE SEQUENCE</scope>
    <source>
        <strain evidence="5">RIFCSPLOWO2_01_FULL_58_19</strain>
    </source>
</reference>
<keyword evidence="2" id="KW-0547">Nucleotide-binding</keyword>
<feature type="domain" description="ABC transporter" evidence="4">
    <location>
        <begin position="5"/>
        <end position="223"/>
    </location>
</feature>
<accession>A0A8T4L6R1</accession>
<protein>
    <submittedName>
        <fullName evidence="5">ABC transporter ATP-binding protein</fullName>
    </submittedName>
</protein>
<dbReference type="Gene3D" id="3.40.50.300">
    <property type="entry name" value="P-loop containing nucleotide triphosphate hydrolases"/>
    <property type="match status" value="1"/>
</dbReference>
<dbReference type="AlphaFoldDB" id="A0A8T4L6R1"/>
<dbReference type="InterPro" id="IPR003439">
    <property type="entry name" value="ABC_transporter-like_ATP-bd"/>
</dbReference>
<comment type="caution">
    <text evidence="5">The sequence shown here is derived from an EMBL/GenBank/DDBJ whole genome shotgun (WGS) entry which is preliminary data.</text>
</comment>
<dbReference type="PANTHER" id="PTHR24220:SF86">
    <property type="entry name" value="ABC TRANSPORTER ABCH.1"/>
    <property type="match status" value="1"/>
</dbReference>
<evidence type="ECO:0000259" key="4">
    <source>
        <dbReference type="PROSITE" id="PS50893"/>
    </source>
</evidence>
<dbReference type="GO" id="GO:0022857">
    <property type="term" value="F:transmembrane transporter activity"/>
    <property type="evidence" value="ECO:0007669"/>
    <property type="project" value="TreeGrafter"/>
</dbReference>
<evidence type="ECO:0000313" key="5">
    <source>
        <dbReference type="EMBL" id="MBS3062958.1"/>
    </source>
</evidence>
<dbReference type="GO" id="GO:0005886">
    <property type="term" value="C:plasma membrane"/>
    <property type="evidence" value="ECO:0007669"/>
    <property type="project" value="TreeGrafter"/>
</dbReference>
<dbReference type="InterPro" id="IPR027417">
    <property type="entry name" value="P-loop_NTPase"/>
</dbReference>
<dbReference type="InterPro" id="IPR017911">
    <property type="entry name" value="MacB-like_ATP-bd"/>
</dbReference>
<dbReference type="PANTHER" id="PTHR24220">
    <property type="entry name" value="IMPORT ATP-BINDING PROTEIN"/>
    <property type="match status" value="1"/>
</dbReference>
<keyword evidence="1" id="KW-0813">Transport</keyword>
<dbReference type="EMBL" id="JAGVWE010000003">
    <property type="protein sequence ID" value="MBS3062958.1"/>
    <property type="molecule type" value="Genomic_DNA"/>
</dbReference>
<evidence type="ECO:0000256" key="2">
    <source>
        <dbReference type="ARBA" id="ARBA00022741"/>
    </source>
</evidence>
<dbReference type="FunFam" id="3.40.50.300:FF:000032">
    <property type="entry name" value="Export ABC transporter ATP-binding protein"/>
    <property type="match status" value="1"/>
</dbReference>
<dbReference type="InterPro" id="IPR017871">
    <property type="entry name" value="ABC_transporter-like_CS"/>
</dbReference>
<dbReference type="SUPFAM" id="SSF52540">
    <property type="entry name" value="P-loop containing nucleoside triphosphate hydrolases"/>
    <property type="match status" value="1"/>
</dbReference>
<reference evidence="5" key="1">
    <citation type="submission" date="2021-03" db="EMBL/GenBank/DDBJ databases">
        <authorList>
            <person name="Jaffe A."/>
        </authorList>
    </citation>
    <scope>NUCLEOTIDE SEQUENCE</scope>
    <source>
        <strain evidence="5">RIFCSPLOWO2_01_FULL_58_19</strain>
    </source>
</reference>
<sequence length="223" mass="24790">MRPVIELRNVWKTYQMEEVEVQAVRGVNLAVKPGEFVAVMGPSGSGKSTLLNLIGCLDVPTRGEVWLDGQPVSSLRESELARIRGRKIGFIFQMFNLYPTLNVLENVLLPLRIHDFGEQEMGERARKLLKLVGLGHRLTHFPAQLSGGERQRVAIARALSTGPPLILADEPTGNVDSATKDEIMDFLVGLHEKQGRTIVVITHEPDIADYAERVVHVRDGRIV</sequence>
<keyword evidence="3 5" id="KW-0067">ATP-binding</keyword>
<dbReference type="InterPro" id="IPR015854">
    <property type="entry name" value="ABC_transpr_LolD-like"/>
</dbReference>
<dbReference type="Pfam" id="PF00005">
    <property type="entry name" value="ABC_tran"/>
    <property type="match status" value="1"/>
</dbReference>
<dbReference type="InterPro" id="IPR003593">
    <property type="entry name" value="AAA+_ATPase"/>
</dbReference>
<evidence type="ECO:0000256" key="3">
    <source>
        <dbReference type="ARBA" id="ARBA00022840"/>
    </source>
</evidence>
<dbReference type="CDD" id="cd03255">
    <property type="entry name" value="ABC_MJ0796_LolCDE_FtsE"/>
    <property type="match status" value="1"/>
</dbReference>
<name>A0A8T4L6R1_9ARCH</name>
<dbReference type="GO" id="GO:0098796">
    <property type="term" value="C:membrane protein complex"/>
    <property type="evidence" value="ECO:0007669"/>
    <property type="project" value="UniProtKB-ARBA"/>
</dbReference>
<proteinExistence type="predicted"/>
<dbReference type="PROSITE" id="PS50893">
    <property type="entry name" value="ABC_TRANSPORTER_2"/>
    <property type="match status" value="1"/>
</dbReference>
<evidence type="ECO:0000313" key="6">
    <source>
        <dbReference type="Proteomes" id="UP000678237"/>
    </source>
</evidence>
<gene>
    <name evidence="5" type="ORF">J4203_03725</name>
</gene>